<dbReference type="InterPro" id="IPR036465">
    <property type="entry name" value="vWFA_dom_sf"/>
</dbReference>
<name>A0A8B6F6A9_MYTGA</name>
<dbReference type="InterPro" id="IPR002035">
    <property type="entry name" value="VWF_A"/>
</dbReference>
<comment type="caution">
    <text evidence="3">The sequence shown here is derived from an EMBL/GenBank/DDBJ whole genome shotgun (WGS) entry which is preliminary data.</text>
</comment>
<keyword evidence="1" id="KW-0732">Signal</keyword>
<keyword evidence="4" id="KW-1185">Reference proteome</keyword>
<dbReference type="EMBL" id="UYJE01006363">
    <property type="protein sequence ID" value="VDI45387.1"/>
    <property type="molecule type" value="Genomic_DNA"/>
</dbReference>
<dbReference type="PRINTS" id="PR00453">
    <property type="entry name" value="VWFADOMAIN"/>
</dbReference>
<evidence type="ECO:0000313" key="3">
    <source>
        <dbReference type="EMBL" id="VDI45387.1"/>
    </source>
</evidence>
<evidence type="ECO:0000256" key="1">
    <source>
        <dbReference type="SAM" id="SignalP"/>
    </source>
</evidence>
<gene>
    <name evidence="3" type="ORF">MGAL_10B032836</name>
</gene>
<dbReference type="PROSITE" id="PS50234">
    <property type="entry name" value="VWFA"/>
    <property type="match status" value="1"/>
</dbReference>
<accession>A0A8B6F6A9</accession>
<dbReference type="Proteomes" id="UP000596742">
    <property type="component" value="Unassembled WGS sequence"/>
</dbReference>
<feature type="chain" id="PRO_5032627175" description="VWFA domain-containing protein" evidence="1">
    <location>
        <begin position="21"/>
        <end position="193"/>
    </location>
</feature>
<protein>
    <recommendedName>
        <fullName evidence="2">VWFA domain-containing protein</fullName>
    </recommendedName>
</protein>
<dbReference type="SUPFAM" id="SSF53300">
    <property type="entry name" value="vWA-like"/>
    <property type="match status" value="1"/>
</dbReference>
<dbReference type="PANTHER" id="PTHR24020:SF20">
    <property type="entry name" value="PH DOMAIN-CONTAINING PROTEIN"/>
    <property type="match status" value="1"/>
</dbReference>
<proteinExistence type="predicted"/>
<dbReference type="AlphaFoldDB" id="A0A8B6F6A9"/>
<organism evidence="3 4">
    <name type="scientific">Mytilus galloprovincialis</name>
    <name type="common">Mediterranean mussel</name>
    <dbReference type="NCBI Taxonomy" id="29158"/>
    <lineage>
        <taxon>Eukaryota</taxon>
        <taxon>Metazoa</taxon>
        <taxon>Spiralia</taxon>
        <taxon>Lophotrochozoa</taxon>
        <taxon>Mollusca</taxon>
        <taxon>Bivalvia</taxon>
        <taxon>Autobranchia</taxon>
        <taxon>Pteriomorphia</taxon>
        <taxon>Mytilida</taxon>
        <taxon>Mytiloidea</taxon>
        <taxon>Mytilidae</taxon>
        <taxon>Mytilinae</taxon>
        <taxon>Mytilus</taxon>
    </lineage>
</organism>
<dbReference type="Gene3D" id="3.40.50.410">
    <property type="entry name" value="von Willebrand factor, type A domain"/>
    <property type="match status" value="1"/>
</dbReference>
<evidence type="ECO:0000313" key="4">
    <source>
        <dbReference type="Proteomes" id="UP000596742"/>
    </source>
</evidence>
<feature type="signal peptide" evidence="1">
    <location>
        <begin position="1"/>
        <end position="20"/>
    </location>
</feature>
<dbReference type="Pfam" id="PF00092">
    <property type="entry name" value="VWA"/>
    <property type="match status" value="1"/>
</dbReference>
<dbReference type="SMART" id="SM00327">
    <property type="entry name" value="VWA"/>
    <property type="match status" value="1"/>
</dbReference>
<dbReference type="PANTHER" id="PTHR24020">
    <property type="entry name" value="COLLAGEN ALPHA"/>
    <property type="match status" value="1"/>
</dbReference>
<sequence length="193" mass="21534">MRILIANLICLLLVVKPSLQLIDTKADVLFILDMSGSVGKDNFQTVKNTAANIAGQFTISKTHTQVGVDVFSSNVKTEIKLRSLNLIQLLKHFIKQIPYVGGGTKTYDALDHARKSSFTKKNGDRAGIQNIALVMTDGGSDNQKRTCEAARSKIFWCIEKTVVQAKHCKNDFESDKPRLGMKDKGWYRSPFKK</sequence>
<feature type="domain" description="VWFA" evidence="2">
    <location>
        <begin position="27"/>
        <end position="151"/>
    </location>
</feature>
<evidence type="ECO:0000259" key="2">
    <source>
        <dbReference type="PROSITE" id="PS50234"/>
    </source>
</evidence>
<dbReference type="InterPro" id="IPR050525">
    <property type="entry name" value="ECM_Assembly_Org"/>
</dbReference>
<reference evidence="3" key="1">
    <citation type="submission" date="2018-11" db="EMBL/GenBank/DDBJ databases">
        <authorList>
            <person name="Alioto T."/>
            <person name="Alioto T."/>
        </authorList>
    </citation>
    <scope>NUCLEOTIDE SEQUENCE</scope>
</reference>